<sequence>MMWVPLVLFLGTFFSGSKSQLVLTQPPSVAESLGSTVRISCALKSDSNYNDQRVRWYQQQNGGVPRFIYHYRHGNTQERGSGVPERFTVSPEATNKLWYLVITGVQAEDDADYYCCTWDGTLSKYHSVFLSWGTETKTSVESDRITVWILS</sequence>
<dbReference type="EMBL" id="CM037626">
    <property type="protein sequence ID" value="KAH8012257.1"/>
    <property type="molecule type" value="Genomic_DNA"/>
</dbReference>
<evidence type="ECO:0000313" key="2">
    <source>
        <dbReference type="Proteomes" id="UP000827872"/>
    </source>
</evidence>
<gene>
    <name evidence="1" type="ORF">K3G42_015985</name>
</gene>
<dbReference type="Proteomes" id="UP000827872">
    <property type="component" value="Linkage Group LG13"/>
</dbReference>
<name>A0ACB8FYT2_9SAUR</name>
<reference evidence="1" key="1">
    <citation type="submission" date="2021-08" db="EMBL/GenBank/DDBJ databases">
        <title>The first chromosome-level gecko genome reveals the dynamic sex chromosomes of Neotropical dwarf geckos (Sphaerodactylidae: Sphaerodactylus).</title>
        <authorList>
            <person name="Pinto B.J."/>
            <person name="Keating S.E."/>
            <person name="Gamble T."/>
        </authorList>
    </citation>
    <scope>NUCLEOTIDE SEQUENCE</scope>
    <source>
        <strain evidence="1">TG3544</strain>
    </source>
</reference>
<evidence type="ECO:0000313" key="1">
    <source>
        <dbReference type="EMBL" id="KAH8012257.1"/>
    </source>
</evidence>
<protein>
    <submittedName>
        <fullName evidence="1">Uncharacterized protein</fullName>
    </submittedName>
</protein>
<keyword evidence="2" id="KW-1185">Reference proteome</keyword>
<accession>A0ACB8FYT2</accession>
<proteinExistence type="predicted"/>
<organism evidence="1 2">
    <name type="scientific">Sphaerodactylus townsendi</name>
    <dbReference type="NCBI Taxonomy" id="933632"/>
    <lineage>
        <taxon>Eukaryota</taxon>
        <taxon>Metazoa</taxon>
        <taxon>Chordata</taxon>
        <taxon>Craniata</taxon>
        <taxon>Vertebrata</taxon>
        <taxon>Euteleostomi</taxon>
        <taxon>Lepidosauria</taxon>
        <taxon>Squamata</taxon>
        <taxon>Bifurcata</taxon>
        <taxon>Gekkota</taxon>
        <taxon>Sphaerodactylidae</taxon>
        <taxon>Sphaerodactylus</taxon>
    </lineage>
</organism>
<comment type="caution">
    <text evidence="1">The sequence shown here is derived from an EMBL/GenBank/DDBJ whole genome shotgun (WGS) entry which is preliminary data.</text>
</comment>